<comment type="caution">
    <text evidence="1">The sequence shown here is derived from an EMBL/GenBank/DDBJ whole genome shotgun (WGS) entry which is preliminary data.</text>
</comment>
<sequence>MNKQQSGLVNKLRADFNDLRKEANVTGRDHSAIIGWSNKEAMAENFGGTSGGCQMELVTLLQEANEDGALSLPRPKGGSEASNLELAIRDVGVGGHE</sequence>
<protein>
    <submittedName>
        <fullName evidence="1">Uncharacterized protein</fullName>
    </submittedName>
</protein>
<proteinExistence type="predicted"/>
<evidence type="ECO:0000313" key="2">
    <source>
        <dbReference type="Proteomes" id="UP000585474"/>
    </source>
</evidence>
<evidence type="ECO:0000313" key="1">
    <source>
        <dbReference type="EMBL" id="GFZ12839.1"/>
    </source>
</evidence>
<accession>A0A7J0GPW4</accession>
<gene>
    <name evidence="1" type="ORF">Acr_23g0012240</name>
</gene>
<dbReference type="Proteomes" id="UP000585474">
    <property type="component" value="Unassembled WGS sequence"/>
</dbReference>
<organism evidence="1 2">
    <name type="scientific">Actinidia rufa</name>
    <dbReference type="NCBI Taxonomy" id="165716"/>
    <lineage>
        <taxon>Eukaryota</taxon>
        <taxon>Viridiplantae</taxon>
        <taxon>Streptophyta</taxon>
        <taxon>Embryophyta</taxon>
        <taxon>Tracheophyta</taxon>
        <taxon>Spermatophyta</taxon>
        <taxon>Magnoliopsida</taxon>
        <taxon>eudicotyledons</taxon>
        <taxon>Gunneridae</taxon>
        <taxon>Pentapetalae</taxon>
        <taxon>asterids</taxon>
        <taxon>Ericales</taxon>
        <taxon>Actinidiaceae</taxon>
        <taxon>Actinidia</taxon>
    </lineage>
</organism>
<dbReference type="AlphaFoldDB" id="A0A7J0GPW4"/>
<keyword evidence="2" id="KW-1185">Reference proteome</keyword>
<dbReference type="EMBL" id="BJWL01000023">
    <property type="protein sequence ID" value="GFZ12839.1"/>
    <property type="molecule type" value="Genomic_DNA"/>
</dbReference>
<reference evidence="1 2" key="1">
    <citation type="submission" date="2019-07" db="EMBL/GenBank/DDBJ databases">
        <title>De Novo Assembly of kiwifruit Actinidia rufa.</title>
        <authorList>
            <person name="Sugita-Konishi S."/>
            <person name="Sato K."/>
            <person name="Mori E."/>
            <person name="Abe Y."/>
            <person name="Kisaki G."/>
            <person name="Hamano K."/>
            <person name="Suezawa K."/>
            <person name="Otani M."/>
            <person name="Fukuda T."/>
            <person name="Manabe T."/>
            <person name="Gomi K."/>
            <person name="Tabuchi M."/>
            <person name="Akimitsu K."/>
            <person name="Kataoka I."/>
        </authorList>
    </citation>
    <scope>NUCLEOTIDE SEQUENCE [LARGE SCALE GENOMIC DNA]</scope>
    <source>
        <strain evidence="2">cv. Fuchu</strain>
    </source>
</reference>
<name>A0A7J0GPW4_9ERIC</name>